<evidence type="ECO:0000313" key="2">
    <source>
        <dbReference type="Proteomes" id="UP000010473"/>
    </source>
</evidence>
<dbReference type="AlphaFoldDB" id="K9XVY9"/>
<reference evidence="2" key="1">
    <citation type="journal article" date="2013" name="Proc. Natl. Acad. Sci. U.S.A.">
        <title>Improving the coverage of the cyanobacterial phylum using diversity-driven genome sequencing.</title>
        <authorList>
            <person name="Shih P.M."/>
            <person name="Wu D."/>
            <person name="Latifi A."/>
            <person name="Axen S.D."/>
            <person name="Fewer D.P."/>
            <person name="Talla E."/>
            <person name="Calteau A."/>
            <person name="Cai F."/>
            <person name="Tandeau de Marsac N."/>
            <person name="Rippka R."/>
            <person name="Herdman M."/>
            <person name="Sivonen K."/>
            <person name="Coursin T."/>
            <person name="Laurent T."/>
            <person name="Goodwin L."/>
            <person name="Nolan M."/>
            <person name="Davenport K.W."/>
            <person name="Han C.S."/>
            <person name="Rubin E.M."/>
            <person name="Eisen J.A."/>
            <person name="Woyke T."/>
            <person name="Gugger M."/>
            <person name="Kerfeld C.A."/>
        </authorList>
    </citation>
    <scope>NUCLEOTIDE SEQUENCE [LARGE SCALE GENOMIC DNA]</scope>
    <source>
        <strain evidence="2">ATCC 29371 / PCC 7437</strain>
    </source>
</reference>
<organism evidence="1 2">
    <name type="scientific">Stanieria cyanosphaera (strain ATCC 29371 / PCC 7437)</name>
    <dbReference type="NCBI Taxonomy" id="111780"/>
    <lineage>
        <taxon>Bacteria</taxon>
        <taxon>Bacillati</taxon>
        <taxon>Cyanobacteriota</taxon>
        <taxon>Cyanophyceae</taxon>
        <taxon>Pleurocapsales</taxon>
        <taxon>Dermocarpellaceae</taxon>
        <taxon>Stanieria</taxon>
    </lineage>
</organism>
<dbReference type="InterPro" id="IPR040871">
    <property type="entry name" value="HopA1"/>
</dbReference>
<keyword evidence="2" id="KW-1185">Reference proteome</keyword>
<proteinExistence type="predicted"/>
<dbReference type="KEGG" id="scs:Sta7437_3248"/>
<dbReference type="eggNOG" id="COG4403">
    <property type="taxonomic scope" value="Bacteria"/>
</dbReference>
<dbReference type="Pfam" id="PF17914">
    <property type="entry name" value="HopA1"/>
    <property type="match status" value="1"/>
</dbReference>
<accession>K9XVY9</accession>
<name>K9XVY9_STAC7</name>
<dbReference type="EMBL" id="CP003653">
    <property type="protein sequence ID" value="AFZ36755.1"/>
    <property type="molecule type" value="Genomic_DNA"/>
</dbReference>
<dbReference type="OrthoDB" id="939976at2"/>
<dbReference type="RefSeq" id="WP_015194417.1">
    <property type="nucleotide sequence ID" value="NC_019748.1"/>
</dbReference>
<sequence length="360" mass="41468">MTNSTTNLLNQPSEQFLQTDLVKILDKIAGEIEIKSDFSISQPQLGDFFLKDKIDVQFQQLSPAVQQQYLCVRLQTLLHELYYRQSQVETLQPEKLENQPIKWTKSKFYQQLHAHNFGQGYFDPGWLVIDEEQNELLPVRKNDLTLHISPVRHLQPQDRQAKVGDLVAVKMPANLVEPEFYIAVGDGGAINEQNSDRFIVNIYFHLTAQGAVPMMSSITKKLNQLKIPFNFKVLYDSDDYPREDAAILSIERQQYEIVRSILKDIYSANCAYFQPEIPLFTKLLAPGLSLAEEPTAKTSAMENFGLHRFKPIAKGLITAWQQGDNLPQQKIELILEYFSEQQIDLKYPYLNANSEDVYMF</sequence>
<gene>
    <name evidence="1" type="ordered locus">Sta7437_3248</name>
</gene>
<dbReference type="Proteomes" id="UP000010473">
    <property type="component" value="Chromosome"/>
</dbReference>
<dbReference type="PATRIC" id="fig|111780.3.peg.3369"/>
<dbReference type="STRING" id="111780.Sta7437_3248"/>
<evidence type="ECO:0000313" key="1">
    <source>
        <dbReference type="EMBL" id="AFZ36755.1"/>
    </source>
</evidence>
<protein>
    <submittedName>
        <fullName evidence="1">Uncharacterized protein</fullName>
    </submittedName>
</protein>
<dbReference type="HOGENOM" id="CLU_766668_0_0_3"/>